<evidence type="ECO:0000313" key="2">
    <source>
        <dbReference type="EMBL" id="KAG8088381.1"/>
    </source>
</evidence>
<proteinExistence type="predicted"/>
<sequence length="80" mass="8465">MARRCFDCYSPCATSRAVTVVGPARGRVALPWRSATEKAKLRHVLPAPKATAEGIARACDDDDAPKNEVPAAAATEKIAD</sequence>
<organism evidence="2 3">
    <name type="scientific">Zizania palustris</name>
    <name type="common">Northern wild rice</name>
    <dbReference type="NCBI Taxonomy" id="103762"/>
    <lineage>
        <taxon>Eukaryota</taxon>
        <taxon>Viridiplantae</taxon>
        <taxon>Streptophyta</taxon>
        <taxon>Embryophyta</taxon>
        <taxon>Tracheophyta</taxon>
        <taxon>Spermatophyta</taxon>
        <taxon>Magnoliopsida</taxon>
        <taxon>Liliopsida</taxon>
        <taxon>Poales</taxon>
        <taxon>Poaceae</taxon>
        <taxon>BOP clade</taxon>
        <taxon>Oryzoideae</taxon>
        <taxon>Oryzeae</taxon>
        <taxon>Zizaniinae</taxon>
        <taxon>Zizania</taxon>
    </lineage>
</organism>
<accession>A0A8J5WEZ9</accession>
<dbReference type="EMBL" id="JAAALK010000082">
    <property type="protein sequence ID" value="KAG8088381.1"/>
    <property type="molecule type" value="Genomic_DNA"/>
</dbReference>
<protein>
    <submittedName>
        <fullName evidence="2">Uncharacterized protein</fullName>
    </submittedName>
</protein>
<dbReference type="Proteomes" id="UP000729402">
    <property type="component" value="Unassembled WGS sequence"/>
</dbReference>
<reference evidence="2" key="1">
    <citation type="journal article" date="2021" name="bioRxiv">
        <title>Whole Genome Assembly and Annotation of Northern Wild Rice, Zizania palustris L., Supports a Whole Genome Duplication in the Zizania Genus.</title>
        <authorList>
            <person name="Haas M."/>
            <person name="Kono T."/>
            <person name="Macchietto M."/>
            <person name="Millas R."/>
            <person name="McGilp L."/>
            <person name="Shao M."/>
            <person name="Duquette J."/>
            <person name="Hirsch C.N."/>
            <person name="Kimball J."/>
        </authorList>
    </citation>
    <scope>NUCLEOTIDE SEQUENCE</scope>
    <source>
        <tissue evidence="2">Fresh leaf tissue</tissue>
    </source>
</reference>
<evidence type="ECO:0000313" key="3">
    <source>
        <dbReference type="Proteomes" id="UP000729402"/>
    </source>
</evidence>
<reference evidence="2" key="2">
    <citation type="submission" date="2021-02" db="EMBL/GenBank/DDBJ databases">
        <authorList>
            <person name="Kimball J.A."/>
            <person name="Haas M.W."/>
            <person name="Macchietto M."/>
            <person name="Kono T."/>
            <person name="Duquette J."/>
            <person name="Shao M."/>
        </authorList>
    </citation>
    <scope>NUCLEOTIDE SEQUENCE</scope>
    <source>
        <tissue evidence="2">Fresh leaf tissue</tissue>
    </source>
</reference>
<gene>
    <name evidence="2" type="ORF">GUJ93_ZPchr0010g9227</name>
</gene>
<feature type="region of interest" description="Disordered" evidence="1">
    <location>
        <begin position="60"/>
        <end position="80"/>
    </location>
</feature>
<keyword evidence="3" id="KW-1185">Reference proteome</keyword>
<dbReference type="AlphaFoldDB" id="A0A8J5WEZ9"/>
<comment type="caution">
    <text evidence="2">The sequence shown here is derived from an EMBL/GenBank/DDBJ whole genome shotgun (WGS) entry which is preliminary data.</text>
</comment>
<evidence type="ECO:0000256" key="1">
    <source>
        <dbReference type="SAM" id="MobiDB-lite"/>
    </source>
</evidence>
<name>A0A8J5WEZ9_ZIZPA</name>